<keyword evidence="3" id="KW-1185">Reference proteome</keyword>
<proteinExistence type="predicted"/>
<sequence length="57" mass="6305">MPKNQFQRPAPIQHTGNVPRHGKPQPPQAKSAEKRLSKLSTNTLPPLETLLAKSPQN</sequence>
<name>A0A1Y6FGG6_9HYPH</name>
<feature type="region of interest" description="Disordered" evidence="1">
    <location>
        <begin position="1"/>
        <end position="57"/>
    </location>
</feature>
<gene>
    <name evidence="2" type="ORF">SAMN06295905_1976</name>
</gene>
<dbReference type="Proteomes" id="UP000194474">
    <property type="component" value="Unassembled WGS sequence"/>
</dbReference>
<evidence type="ECO:0000313" key="2">
    <source>
        <dbReference type="EMBL" id="SMQ71992.1"/>
    </source>
</evidence>
<protein>
    <submittedName>
        <fullName evidence="2">Uncharacterized protein</fullName>
    </submittedName>
</protein>
<dbReference type="EMBL" id="FXWK01000001">
    <property type="protein sequence ID" value="SMQ71992.1"/>
    <property type="molecule type" value="Genomic_DNA"/>
</dbReference>
<organism evidence="2 3">
    <name type="scientific">Devosia lucknowensis</name>
    <dbReference type="NCBI Taxonomy" id="1096929"/>
    <lineage>
        <taxon>Bacteria</taxon>
        <taxon>Pseudomonadati</taxon>
        <taxon>Pseudomonadota</taxon>
        <taxon>Alphaproteobacteria</taxon>
        <taxon>Hyphomicrobiales</taxon>
        <taxon>Devosiaceae</taxon>
        <taxon>Devosia</taxon>
    </lineage>
</organism>
<evidence type="ECO:0000313" key="3">
    <source>
        <dbReference type="Proteomes" id="UP000194474"/>
    </source>
</evidence>
<reference evidence="3" key="1">
    <citation type="submission" date="2017-04" db="EMBL/GenBank/DDBJ databases">
        <authorList>
            <person name="Varghese N."/>
            <person name="Submissions S."/>
        </authorList>
    </citation>
    <scope>NUCLEOTIDE SEQUENCE [LARGE SCALE GENOMIC DNA]</scope>
</reference>
<evidence type="ECO:0000256" key="1">
    <source>
        <dbReference type="SAM" id="MobiDB-lite"/>
    </source>
</evidence>
<dbReference type="AlphaFoldDB" id="A0A1Y6FGG6"/>
<accession>A0A1Y6FGG6</accession>